<organism evidence="6 7">
    <name type="scientific">Saitozyma podzolica</name>
    <dbReference type="NCBI Taxonomy" id="1890683"/>
    <lineage>
        <taxon>Eukaryota</taxon>
        <taxon>Fungi</taxon>
        <taxon>Dikarya</taxon>
        <taxon>Basidiomycota</taxon>
        <taxon>Agaricomycotina</taxon>
        <taxon>Tremellomycetes</taxon>
        <taxon>Tremellales</taxon>
        <taxon>Trimorphomycetaceae</taxon>
        <taxon>Saitozyma</taxon>
    </lineage>
</organism>
<dbReference type="Gene3D" id="1.10.8.10">
    <property type="entry name" value="DNA helicase RuvA subunit, C-terminal domain"/>
    <property type="match status" value="1"/>
</dbReference>
<evidence type="ECO:0000256" key="3">
    <source>
        <dbReference type="ARBA" id="ARBA00022691"/>
    </source>
</evidence>
<keyword evidence="1" id="KW-0489">Methyltransferase</keyword>
<dbReference type="PROSITE" id="PS00092">
    <property type="entry name" value="N6_MTASE"/>
    <property type="match status" value="1"/>
</dbReference>
<dbReference type="InterPro" id="IPR029063">
    <property type="entry name" value="SAM-dependent_MTases_sf"/>
</dbReference>
<dbReference type="InterPro" id="IPR040758">
    <property type="entry name" value="PrmC_N"/>
</dbReference>
<dbReference type="InterPro" id="IPR002052">
    <property type="entry name" value="DNA_methylase_N6_adenine_CS"/>
</dbReference>
<dbReference type="InterPro" id="IPR025714">
    <property type="entry name" value="Methyltranfer_dom"/>
</dbReference>
<dbReference type="NCBIfam" id="TIGR00536">
    <property type="entry name" value="hemK_fam"/>
    <property type="match status" value="1"/>
</dbReference>
<comment type="caution">
    <text evidence="6">The sequence shown here is derived from an EMBL/GenBank/DDBJ whole genome shotgun (WGS) entry which is preliminary data.</text>
</comment>
<evidence type="ECO:0000259" key="5">
    <source>
        <dbReference type="Pfam" id="PF17827"/>
    </source>
</evidence>
<evidence type="ECO:0000313" key="6">
    <source>
        <dbReference type="EMBL" id="RSH94700.1"/>
    </source>
</evidence>
<gene>
    <name evidence="6" type="ORF">EHS25_004505</name>
</gene>
<dbReference type="STRING" id="1890683.A0A427YU94"/>
<dbReference type="GO" id="GO:0003676">
    <property type="term" value="F:nucleic acid binding"/>
    <property type="evidence" value="ECO:0007669"/>
    <property type="project" value="InterPro"/>
</dbReference>
<dbReference type="Gene3D" id="3.40.50.150">
    <property type="entry name" value="Vaccinia Virus protein VP39"/>
    <property type="match status" value="1"/>
</dbReference>
<sequence length="335" mass="36388">MTARRAVGLVSTHARRLSTKNEVTSRLLERLRRNPELSDEDAKAELRWMRQAAPSPPGDGRLRAMVERRSRGEPLQYILGDTDFGPLTILCRPPTLIPRPETAHVFTRLAEAIGAHRPSPALRIADLCTGTGCIPLLLRHLLGPGAHLTGFDLSPEAIALAKENARALDLDAGFHELDVFNPSAAEQIVQHSGGRVGVLVSNPPYIPLHEYRALPASVRSYEDPRALLGDPSGGEGDGLAFYRCIAGLLPDVLQSEEEMNRDGLGGLPRVAVEIGAEQGRAVEQILRSGPGGVVRRTEVWTDQHGRDRAVVGWASFVGSHARAHSHLVCDRMQGD</sequence>
<dbReference type="PANTHER" id="PTHR18895:SF74">
    <property type="entry name" value="MTRF1L RELEASE FACTOR GLUTAMINE METHYLTRANSFERASE"/>
    <property type="match status" value="1"/>
</dbReference>
<dbReference type="SUPFAM" id="SSF53335">
    <property type="entry name" value="S-adenosyl-L-methionine-dependent methyltransferases"/>
    <property type="match status" value="1"/>
</dbReference>
<evidence type="ECO:0000259" key="4">
    <source>
        <dbReference type="Pfam" id="PF13847"/>
    </source>
</evidence>
<proteinExistence type="predicted"/>
<dbReference type="AlphaFoldDB" id="A0A427YU94"/>
<feature type="domain" description="Release factor glutamine methyltransferase N-terminal" evidence="5">
    <location>
        <begin position="59"/>
        <end position="80"/>
    </location>
</feature>
<dbReference type="OrthoDB" id="269872at2759"/>
<dbReference type="Pfam" id="PF13847">
    <property type="entry name" value="Methyltransf_31"/>
    <property type="match status" value="1"/>
</dbReference>
<dbReference type="InterPro" id="IPR050320">
    <property type="entry name" value="N5-glutamine_MTase"/>
</dbReference>
<dbReference type="EMBL" id="RSCD01000002">
    <property type="protein sequence ID" value="RSH94700.1"/>
    <property type="molecule type" value="Genomic_DNA"/>
</dbReference>
<dbReference type="PANTHER" id="PTHR18895">
    <property type="entry name" value="HEMK METHYLTRANSFERASE"/>
    <property type="match status" value="1"/>
</dbReference>
<protein>
    <submittedName>
        <fullName evidence="6">Uncharacterized protein</fullName>
    </submittedName>
</protein>
<keyword evidence="7" id="KW-1185">Reference proteome</keyword>
<accession>A0A427YU94</accession>
<dbReference type="Pfam" id="PF17827">
    <property type="entry name" value="PrmC_N"/>
    <property type="match status" value="1"/>
</dbReference>
<reference evidence="6 7" key="1">
    <citation type="submission" date="2018-11" db="EMBL/GenBank/DDBJ databases">
        <title>Genome sequence of Saitozyma podzolica DSM 27192.</title>
        <authorList>
            <person name="Aliyu H."/>
            <person name="Gorte O."/>
            <person name="Ochsenreither K."/>
        </authorList>
    </citation>
    <scope>NUCLEOTIDE SEQUENCE [LARGE SCALE GENOMIC DNA]</scope>
    <source>
        <strain evidence="6 7">DSM 27192</strain>
    </source>
</reference>
<keyword evidence="3" id="KW-0949">S-adenosyl-L-methionine</keyword>
<evidence type="ECO:0000256" key="2">
    <source>
        <dbReference type="ARBA" id="ARBA00022679"/>
    </source>
</evidence>
<dbReference type="GO" id="GO:0005739">
    <property type="term" value="C:mitochondrion"/>
    <property type="evidence" value="ECO:0007669"/>
    <property type="project" value="TreeGrafter"/>
</dbReference>
<dbReference type="GO" id="GO:0008276">
    <property type="term" value="F:protein methyltransferase activity"/>
    <property type="evidence" value="ECO:0007669"/>
    <property type="project" value="InterPro"/>
</dbReference>
<evidence type="ECO:0000313" key="7">
    <source>
        <dbReference type="Proteomes" id="UP000279259"/>
    </source>
</evidence>
<dbReference type="Proteomes" id="UP000279259">
    <property type="component" value="Unassembled WGS sequence"/>
</dbReference>
<evidence type="ECO:0000256" key="1">
    <source>
        <dbReference type="ARBA" id="ARBA00022603"/>
    </source>
</evidence>
<name>A0A427YU94_9TREE</name>
<dbReference type="GO" id="GO:0032259">
    <property type="term" value="P:methylation"/>
    <property type="evidence" value="ECO:0007669"/>
    <property type="project" value="UniProtKB-KW"/>
</dbReference>
<dbReference type="CDD" id="cd02440">
    <property type="entry name" value="AdoMet_MTases"/>
    <property type="match status" value="1"/>
</dbReference>
<dbReference type="InterPro" id="IPR004556">
    <property type="entry name" value="HemK-like"/>
</dbReference>
<feature type="domain" description="Methyltransferase" evidence="4">
    <location>
        <begin position="120"/>
        <end position="181"/>
    </location>
</feature>
<keyword evidence="2" id="KW-0808">Transferase</keyword>